<dbReference type="RefSeq" id="WP_377116153.1">
    <property type="nucleotide sequence ID" value="NZ_JBHTHZ010000012.1"/>
</dbReference>
<gene>
    <name evidence="1" type="ORF">ACFQZX_13450</name>
</gene>
<evidence type="ECO:0000313" key="2">
    <source>
        <dbReference type="Proteomes" id="UP001597010"/>
    </source>
</evidence>
<dbReference type="EMBL" id="JBHTHZ010000012">
    <property type="protein sequence ID" value="MFD0794626.1"/>
    <property type="molecule type" value="Genomic_DNA"/>
</dbReference>
<dbReference type="Proteomes" id="UP001597010">
    <property type="component" value="Unassembled WGS sequence"/>
</dbReference>
<sequence length="109" mass="12907">MKIINTDKPIQAAQYAEYLRNKLNPLFKERRHLDIDFDIVDTADSIQILYPELYDGFLFRYEFKGDEIDVIKSEHYTDDVNVLTMEDILNSLYMEYPGRDNISFIEEGS</sequence>
<accession>A0ABW3AW04</accession>
<evidence type="ECO:0000313" key="1">
    <source>
        <dbReference type="EMBL" id="MFD0794626.1"/>
    </source>
</evidence>
<protein>
    <submittedName>
        <fullName evidence="1">Uncharacterized protein</fullName>
    </submittedName>
</protein>
<reference evidence="2" key="1">
    <citation type="journal article" date="2019" name="Int. J. Syst. Evol. Microbiol.">
        <title>The Global Catalogue of Microorganisms (GCM) 10K type strain sequencing project: providing services to taxonomists for standard genome sequencing and annotation.</title>
        <authorList>
            <consortium name="The Broad Institute Genomics Platform"/>
            <consortium name="The Broad Institute Genome Sequencing Center for Infectious Disease"/>
            <person name="Wu L."/>
            <person name="Ma J."/>
        </authorList>
    </citation>
    <scope>NUCLEOTIDE SEQUENCE [LARGE SCALE GENOMIC DNA]</scope>
    <source>
        <strain evidence="2">CCUG 61484</strain>
    </source>
</reference>
<proteinExistence type="predicted"/>
<comment type="caution">
    <text evidence="1">The sequence shown here is derived from an EMBL/GenBank/DDBJ whole genome shotgun (WGS) entry which is preliminary data.</text>
</comment>
<keyword evidence="2" id="KW-1185">Reference proteome</keyword>
<name>A0ABW3AW04_9SPHI</name>
<organism evidence="1 2">
    <name type="scientific">Mucilaginibacter litoreus</name>
    <dbReference type="NCBI Taxonomy" id="1048221"/>
    <lineage>
        <taxon>Bacteria</taxon>
        <taxon>Pseudomonadati</taxon>
        <taxon>Bacteroidota</taxon>
        <taxon>Sphingobacteriia</taxon>
        <taxon>Sphingobacteriales</taxon>
        <taxon>Sphingobacteriaceae</taxon>
        <taxon>Mucilaginibacter</taxon>
    </lineage>
</organism>